<evidence type="ECO:0000256" key="2">
    <source>
        <dbReference type="RuleBase" id="RU003616"/>
    </source>
</evidence>
<dbReference type="CDD" id="cd06464">
    <property type="entry name" value="ACD_sHsps-like"/>
    <property type="match status" value="1"/>
</dbReference>
<proteinExistence type="inferred from homology"/>
<comment type="similarity">
    <text evidence="1 2">Belongs to the small heat shock protein (HSP20) family.</text>
</comment>
<dbReference type="AlphaFoldDB" id="A0A2S4LXG2"/>
<dbReference type="RefSeq" id="WP_103720716.1">
    <property type="nucleotide sequence ID" value="NZ_PQFZ01000020.1"/>
</dbReference>
<dbReference type="Pfam" id="PF00011">
    <property type="entry name" value="HSP20"/>
    <property type="match status" value="1"/>
</dbReference>
<gene>
    <name evidence="5" type="ORF">CYD53_12034</name>
</gene>
<evidence type="ECO:0000313" key="6">
    <source>
        <dbReference type="Proteomes" id="UP000236919"/>
    </source>
</evidence>
<dbReference type="SUPFAM" id="SSF49764">
    <property type="entry name" value="HSP20-like chaperones"/>
    <property type="match status" value="1"/>
</dbReference>
<dbReference type="EMBL" id="PQFZ01000020">
    <property type="protein sequence ID" value="POR47144.1"/>
    <property type="molecule type" value="Genomic_DNA"/>
</dbReference>
<dbReference type="Gene3D" id="2.60.40.790">
    <property type="match status" value="1"/>
</dbReference>
<accession>A0A2S4LXG2</accession>
<comment type="caution">
    <text evidence="5">The sequence shown here is derived from an EMBL/GenBank/DDBJ whole genome shotgun (WGS) entry which is preliminary data.</text>
</comment>
<sequence>MAEAATKLPVRSEQHPAAETSSTGAWAPVDRLLHEVERLFERFGAGAVQLPFSRTSLFHGAWPRDVSWGLNPAIDVTERDKNYKVTAELPGIDPSDIEVKLSNGVLTIKGEKKDENERREADYHLSERHYGAFLRSFQLPDGVDADKVEALFEKGVLTIKLPKTADSQKSNRKIAIKAA</sequence>
<organism evidence="5 6">
    <name type="scientific">Bosea psychrotolerans</name>
    <dbReference type="NCBI Taxonomy" id="1871628"/>
    <lineage>
        <taxon>Bacteria</taxon>
        <taxon>Pseudomonadati</taxon>
        <taxon>Pseudomonadota</taxon>
        <taxon>Alphaproteobacteria</taxon>
        <taxon>Hyphomicrobiales</taxon>
        <taxon>Boseaceae</taxon>
        <taxon>Bosea</taxon>
    </lineage>
</organism>
<feature type="domain" description="SHSP" evidence="4">
    <location>
        <begin position="65"/>
        <end position="179"/>
    </location>
</feature>
<evidence type="ECO:0000256" key="3">
    <source>
        <dbReference type="SAM" id="MobiDB-lite"/>
    </source>
</evidence>
<keyword evidence="6" id="KW-1185">Reference proteome</keyword>
<reference evidence="5 6" key="1">
    <citation type="submission" date="2018-01" db="EMBL/GenBank/DDBJ databases">
        <title>Genomic Encyclopedia of Type Strains, Phase III (KMG-III): the genomes of soil and plant-associated and newly described type strains.</title>
        <authorList>
            <person name="Whitman W."/>
        </authorList>
    </citation>
    <scope>NUCLEOTIDE SEQUENCE [LARGE SCALE GENOMIC DNA]</scope>
    <source>
        <strain evidence="5 6">1131</strain>
    </source>
</reference>
<name>A0A2S4LXG2_9HYPH</name>
<dbReference type="Proteomes" id="UP000236919">
    <property type="component" value="Unassembled WGS sequence"/>
</dbReference>
<evidence type="ECO:0000313" key="5">
    <source>
        <dbReference type="EMBL" id="POR47144.1"/>
    </source>
</evidence>
<dbReference type="OrthoDB" id="9808910at2"/>
<dbReference type="InterPro" id="IPR031107">
    <property type="entry name" value="Small_HSP"/>
</dbReference>
<evidence type="ECO:0000256" key="1">
    <source>
        <dbReference type="PROSITE-ProRule" id="PRU00285"/>
    </source>
</evidence>
<dbReference type="PROSITE" id="PS01031">
    <property type="entry name" value="SHSP"/>
    <property type="match status" value="1"/>
</dbReference>
<dbReference type="InterPro" id="IPR008978">
    <property type="entry name" value="HSP20-like_chaperone"/>
</dbReference>
<evidence type="ECO:0000259" key="4">
    <source>
        <dbReference type="PROSITE" id="PS01031"/>
    </source>
</evidence>
<protein>
    <submittedName>
        <fullName evidence="5">HSP20 family protein</fullName>
    </submittedName>
</protein>
<dbReference type="PANTHER" id="PTHR11527">
    <property type="entry name" value="HEAT-SHOCK PROTEIN 20 FAMILY MEMBER"/>
    <property type="match status" value="1"/>
</dbReference>
<dbReference type="InterPro" id="IPR002068">
    <property type="entry name" value="A-crystallin/Hsp20_dom"/>
</dbReference>
<feature type="region of interest" description="Disordered" evidence="3">
    <location>
        <begin position="1"/>
        <end position="24"/>
    </location>
</feature>